<dbReference type="Pfam" id="PF16816">
    <property type="entry name" value="DotD"/>
    <property type="match status" value="1"/>
</dbReference>
<name>A0A0F9TMU2_9ZZZZ</name>
<comment type="caution">
    <text evidence="1">The sequence shown here is derived from an EMBL/GenBank/DDBJ whole genome shotgun (WGS) entry which is preliminary data.</text>
</comment>
<dbReference type="PROSITE" id="PS51257">
    <property type="entry name" value="PROKAR_LIPOPROTEIN"/>
    <property type="match status" value="1"/>
</dbReference>
<organism evidence="1">
    <name type="scientific">marine sediment metagenome</name>
    <dbReference type="NCBI Taxonomy" id="412755"/>
    <lineage>
        <taxon>unclassified sequences</taxon>
        <taxon>metagenomes</taxon>
        <taxon>ecological metagenomes</taxon>
    </lineage>
</organism>
<sequence length="167" mass="17923">MTRFLIVCALAMLAGCAASPKQPLMTHGDPAVDALNESALRIARAAEQAALAESVKNSPSRVTQEYGIDLSTVPSELRAPLLLEGGFHGELEVFLKSLTSAIGWADPVVYGSKPPVPMMVVLTEQRRPPIYWLADAGYQASDSAEVIVNIDMKAVVLTYKLPGDSRK</sequence>
<gene>
    <name evidence="1" type="ORF">LCGC14_0327980</name>
</gene>
<protein>
    <submittedName>
        <fullName evidence="1">Uncharacterized protein</fullName>
    </submittedName>
</protein>
<evidence type="ECO:0000313" key="1">
    <source>
        <dbReference type="EMBL" id="KKN80579.1"/>
    </source>
</evidence>
<reference evidence="1" key="1">
    <citation type="journal article" date="2015" name="Nature">
        <title>Complex archaea that bridge the gap between prokaryotes and eukaryotes.</title>
        <authorList>
            <person name="Spang A."/>
            <person name="Saw J.H."/>
            <person name="Jorgensen S.L."/>
            <person name="Zaremba-Niedzwiedzka K."/>
            <person name="Martijn J."/>
            <person name="Lind A.E."/>
            <person name="van Eijk R."/>
            <person name="Schleper C."/>
            <person name="Guy L."/>
            <person name="Ettema T.J."/>
        </authorList>
    </citation>
    <scope>NUCLEOTIDE SEQUENCE</scope>
</reference>
<proteinExistence type="predicted"/>
<dbReference type="Gene3D" id="3.55.50.60">
    <property type="entry name" value="DotD protein"/>
    <property type="match status" value="1"/>
</dbReference>
<dbReference type="InterPro" id="IPR031817">
    <property type="entry name" value="DotD"/>
</dbReference>
<dbReference type="EMBL" id="LAZR01000228">
    <property type="protein sequence ID" value="KKN80579.1"/>
    <property type="molecule type" value="Genomic_DNA"/>
</dbReference>
<accession>A0A0F9TMU2</accession>
<dbReference type="AlphaFoldDB" id="A0A0F9TMU2"/>
<dbReference type="InterPro" id="IPR038140">
    <property type="entry name" value="DotD_sf"/>
</dbReference>